<evidence type="ECO:0000313" key="3">
    <source>
        <dbReference type="Proteomes" id="UP000007129"/>
    </source>
</evidence>
<feature type="region of interest" description="Disordered" evidence="1">
    <location>
        <begin position="1"/>
        <end position="356"/>
    </location>
</feature>
<evidence type="ECO:0000313" key="2">
    <source>
        <dbReference type="EMBL" id="EKG15686.1"/>
    </source>
</evidence>
<feature type="compositionally biased region" description="Basic and acidic residues" evidence="1">
    <location>
        <begin position="1145"/>
        <end position="1154"/>
    </location>
</feature>
<dbReference type="GO" id="GO:0003677">
    <property type="term" value="F:DNA binding"/>
    <property type="evidence" value="ECO:0007669"/>
    <property type="project" value="InterPro"/>
</dbReference>
<organism evidence="2 3">
    <name type="scientific">Macrophomina phaseolina (strain MS6)</name>
    <name type="common">Charcoal rot fungus</name>
    <dbReference type="NCBI Taxonomy" id="1126212"/>
    <lineage>
        <taxon>Eukaryota</taxon>
        <taxon>Fungi</taxon>
        <taxon>Dikarya</taxon>
        <taxon>Ascomycota</taxon>
        <taxon>Pezizomycotina</taxon>
        <taxon>Dothideomycetes</taxon>
        <taxon>Dothideomycetes incertae sedis</taxon>
        <taxon>Botryosphaeriales</taxon>
        <taxon>Botryosphaeriaceae</taxon>
        <taxon>Macrophomina</taxon>
    </lineage>
</organism>
<feature type="compositionally biased region" description="Basic and acidic residues" evidence="1">
    <location>
        <begin position="552"/>
        <end position="578"/>
    </location>
</feature>
<reference evidence="2 3" key="1">
    <citation type="journal article" date="2012" name="BMC Genomics">
        <title>Tools to kill: Genome of one of the most destructive plant pathogenic fungi Macrophomina phaseolina.</title>
        <authorList>
            <person name="Islam M.S."/>
            <person name="Haque M.S."/>
            <person name="Islam M.M."/>
            <person name="Emdad E.M."/>
            <person name="Halim A."/>
            <person name="Hossen Q.M.M."/>
            <person name="Hossain M.Z."/>
            <person name="Ahmed B."/>
            <person name="Rahim S."/>
            <person name="Rahman M.S."/>
            <person name="Alam M.M."/>
            <person name="Hou S."/>
            <person name="Wan X."/>
            <person name="Saito J.A."/>
            <person name="Alam M."/>
        </authorList>
    </citation>
    <scope>NUCLEOTIDE SEQUENCE [LARGE SCALE GENOMIC DNA]</scope>
    <source>
        <strain evidence="2 3">MS6</strain>
    </source>
</reference>
<feature type="compositionally biased region" description="Basic and acidic residues" evidence="1">
    <location>
        <begin position="323"/>
        <end position="340"/>
    </location>
</feature>
<feature type="region of interest" description="Disordered" evidence="1">
    <location>
        <begin position="1143"/>
        <end position="1170"/>
    </location>
</feature>
<proteinExistence type="predicted"/>
<feature type="compositionally biased region" description="Low complexity" evidence="1">
    <location>
        <begin position="728"/>
        <end position="739"/>
    </location>
</feature>
<feature type="compositionally biased region" description="Low complexity" evidence="1">
    <location>
        <begin position="866"/>
        <end position="880"/>
    </location>
</feature>
<feature type="compositionally biased region" description="Polar residues" evidence="1">
    <location>
        <begin position="313"/>
        <end position="322"/>
    </location>
</feature>
<feature type="compositionally biased region" description="Polar residues" evidence="1">
    <location>
        <begin position="1054"/>
        <end position="1067"/>
    </location>
</feature>
<dbReference type="InterPro" id="IPR017956">
    <property type="entry name" value="AT_hook_DNA-bd_motif"/>
</dbReference>
<feature type="compositionally biased region" description="Basic and acidic residues" evidence="1">
    <location>
        <begin position="1104"/>
        <end position="1126"/>
    </location>
</feature>
<feature type="compositionally biased region" description="Polar residues" evidence="1">
    <location>
        <begin position="856"/>
        <end position="865"/>
    </location>
</feature>
<dbReference type="HOGENOM" id="CLU_267978_0_0_1"/>
<feature type="compositionally biased region" description="Polar residues" evidence="1">
    <location>
        <begin position="806"/>
        <end position="828"/>
    </location>
</feature>
<feature type="compositionally biased region" description="Polar residues" evidence="1">
    <location>
        <begin position="54"/>
        <end position="71"/>
    </location>
</feature>
<dbReference type="VEuPathDB" id="FungiDB:MPH_07121"/>
<feature type="compositionally biased region" description="Low complexity" evidence="1">
    <location>
        <begin position="98"/>
        <end position="111"/>
    </location>
</feature>
<feature type="compositionally biased region" description="Polar residues" evidence="1">
    <location>
        <begin position="169"/>
        <end position="186"/>
    </location>
</feature>
<feature type="region of interest" description="Disordered" evidence="1">
    <location>
        <begin position="1016"/>
        <end position="1126"/>
    </location>
</feature>
<dbReference type="SMART" id="SM00384">
    <property type="entry name" value="AT_hook"/>
    <property type="match status" value="2"/>
</dbReference>
<feature type="compositionally biased region" description="Polar residues" evidence="1">
    <location>
        <begin position="211"/>
        <end position="225"/>
    </location>
</feature>
<feature type="region of interest" description="Disordered" evidence="1">
    <location>
        <begin position="552"/>
        <end position="602"/>
    </location>
</feature>
<feature type="compositionally biased region" description="Polar residues" evidence="1">
    <location>
        <begin position="30"/>
        <end position="39"/>
    </location>
</feature>
<protein>
    <submittedName>
        <fullName evidence="2">Uncharacterized protein</fullName>
    </submittedName>
</protein>
<feature type="compositionally biased region" description="Polar residues" evidence="1">
    <location>
        <begin position="715"/>
        <end position="727"/>
    </location>
</feature>
<dbReference type="STRING" id="1126212.K2R0B1"/>
<feature type="compositionally biased region" description="Polar residues" evidence="1">
    <location>
        <begin position="637"/>
        <end position="657"/>
    </location>
</feature>
<feature type="compositionally biased region" description="Basic and acidic residues" evidence="1">
    <location>
        <begin position="831"/>
        <end position="842"/>
    </location>
</feature>
<accession>K2R0B1</accession>
<feature type="compositionally biased region" description="Basic residues" evidence="1">
    <location>
        <begin position="760"/>
        <end position="769"/>
    </location>
</feature>
<evidence type="ECO:0000256" key="1">
    <source>
        <dbReference type="SAM" id="MobiDB-lite"/>
    </source>
</evidence>
<feature type="region of interest" description="Disordered" evidence="1">
    <location>
        <begin position="614"/>
        <end position="918"/>
    </location>
</feature>
<dbReference type="EMBL" id="AHHD01000293">
    <property type="protein sequence ID" value="EKG15686.1"/>
    <property type="molecule type" value="Genomic_DNA"/>
</dbReference>
<feature type="compositionally biased region" description="Basic and acidic residues" evidence="1">
    <location>
        <begin position="701"/>
        <end position="714"/>
    </location>
</feature>
<gene>
    <name evidence="2" type="ORF">MPH_07121</name>
</gene>
<dbReference type="OrthoDB" id="3946221at2759"/>
<comment type="caution">
    <text evidence="2">The sequence shown here is derived from an EMBL/GenBank/DDBJ whole genome shotgun (WGS) entry which is preliminary data.</text>
</comment>
<feature type="region of interest" description="Disordered" evidence="1">
    <location>
        <begin position="443"/>
        <end position="480"/>
    </location>
</feature>
<dbReference type="eggNOG" id="ENOG502RISD">
    <property type="taxonomic scope" value="Eukaryota"/>
</dbReference>
<feature type="compositionally biased region" description="Acidic residues" evidence="1">
    <location>
        <begin position="341"/>
        <end position="356"/>
    </location>
</feature>
<feature type="compositionally biased region" description="Polar residues" evidence="1">
    <location>
        <begin position="1076"/>
        <end position="1103"/>
    </location>
</feature>
<dbReference type="Proteomes" id="UP000007129">
    <property type="component" value="Unassembled WGS sequence"/>
</dbReference>
<name>K2R0B1_MACPH</name>
<sequence length="1377" mass="151322">MSSSPDPLSFIASSPSKSAALRRSAKRTPQPLSQLSTNLHRTDPFLDGPELGNVSPSKSITMTTPRASGSSPWRIKVTVEAQPHNDYSQDENSLNSPTGARSARTATHTTTVPLNDVTGSSPVKRRGRPRKSDTLPAAQAVTIASAHEAGTSPTRRRGRPRNSEVVSAARSQTTTLPLNDTQSSSPVKRKGRVNPGRTKNGTPRKPRKSITKSPNESEIDSSLSDATYYPTKRVSRTRRAMSRDTSVPEPIRADAMYGPRPLAFSPDELADMPDDSTKSTRSSTGQRRRSASAISHLDEASLNASNEEDAESEQTPKASSRKPTNDEDMWRSMISHHEYESEQTAEEEEGSSDDELDIIMPDQTIGETTMLHSEEFSMVSLDSLPSMQAARAANRALNPPYAANTLLSFHTDPIPQTSRPQFSRQAISSPLPDISDSVASVSYMPSSPPIRFTARTPQRRQKNDSPSAPPAIQQVEISPSKSETPKLVNVVRAGIALQGVVNGNNRGTQDRRPSDDIREEAQRARLDGIFNEFESGTRRELQAGLRLGEQLAERARSRASTRESTREPSRDVSVERPMTRGSDAAADGKVFEGPSASGSSNLAARSLINHRLPTPEEKDFSLPSPPAPASQPLTRQPELTANAAQVQLISPARSQASPDAEEMQDGNAAAAPADEENEDKSRSYQDSVIQQEPGEDFDAYWQRRRETISQKIDEANSSQVIVLSSDRSGGSEASTESSAVPLASDIWEEEGSRTSDTRAAGRRARRAATKRADEYPSDKAGSSGSQRRPIRSLRGNPPAELRSEMDGTSTAYAHSSNGHGQRSSQGPSPSRDARSSSEEFSDRATTPESGGDGESTENTGMFWQRSSESPQPAPAQSNSNKLDLSMLMAIDDSPAKDLKEQSLATPPRLPPSRAPYNLGPGMNSPVKGSPLKQQVMFSSPSAVNSSPYHRIEHTIASSIMQDGDTMVIDEESKPSGLCQTRQEKETRRLSGRTRIIPPSPAVFAEEDLMVQRQIENELTPRSARTKTLNVAGDRRRLFSNNEPSAEPASLEQAARSSHLNKQPSKSSAEGPPYLNPQDSSAGRSSTLGAKSMWDSSNQFQTSRFTEEDAKTSVHEGRSQLKTLDLKKPRKPLFEPLKPIETVSVSKDEAPRRSEPQLAAKQAAPQESHQTSGFMGRLWGAFGAAPEPTAPQVPLHPLAARYKHLPKIAPWTKTHWDTLDRIYQRYKRHPDEFSPQDPMHRALLAQEYQWQPGNSKMKSVSYYTNVEMQNWNYTIKITPELLICCAIFMQLLTLKDASEYRRVTGKDIVRGNFTQKDKAGDPITLRDVIARMFGVVGGELIRADEKRGICVRRDLDQLKLKYPWAPGWWDEMGRYLHD</sequence>
<dbReference type="InParanoid" id="K2R0B1"/>
<feature type="compositionally biased region" description="Polar residues" evidence="1">
    <location>
        <begin position="1"/>
        <end position="17"/>
    </location>
</feature>